<proteinExistence type="predicted"/>
<protein>
    <submittedName>
        <fullName evidence="2">Stress protein</fullName>
    </submittedName>
</protein>
<dbReference type="InterPro" id="IPR003325">
    <property type="entry name" value="TerD"/>
</dbReference>
<dbReference type="PANTHER" id="PTHR32097:SF15">
    <property type="entry name" value="STRESS RESPONSE PROTEIN SCP2"/>
    <property type="match status" value="1"/>
</dbReference>
<dbReference type="RefSeq" id="WP_049679828.1">
    <property type="nucleotide sequence ID" value="NZ_LFZW01000001.1"/>
</dbReference>
<reference evidence="3" key="1">
    <citation type="submission" date="2015-07" db="EMBL/GenBank/DDBJ databases">
        <title>Genome sequencing project for genomic taxonomy and phylogenomics of Bacillus-like bacteria.</title>
        <authorList>
            <person name="Liu B."/>
            <person name="Wang J."/>
            <person name="Zhu Y."/>
            <person name="Liu G."/>
            <person name="Chen Q."/>
            <person name="Chen Z."/>
            <person name="Lan J."/>
            <person name="Che J."/>
            <person name="Ge C."/>
            <person name="Shi H."/>
            <person name="Pan Z."/>
            <person name="Liu X."/>
        </authorList>
    </citation>
    <scope>NUCLEOTIDE SEQUENCE [LARGE SCALE GENOMIC DNA]</scope>
    <source>
        <strain evidence="3">FJAT-27997</strain>
    </source>
</reference>
<dbReference type="PATRIC" id="fig|1679170.3.peg.476"/>
<accession>A0A0K9GPD9</accession>
<dbReference type="EMBL" id="LFZW01000001">
    <property type="protein sequence ID" value="KMY48503.1"/>
    <property type="molecule type" value="Genomic_DNA"/>
</dbReference>
<dbReference type="OrthoDB" id="4123258at2"/>
<dbReference type="Proteomes" id="UP000037146">
    <property type="component" value="Unassembled WGS sequence"/>
</dbReference>
<dbReference type="CDD" id="cd06974">
    <property type="entry name" value="TerD_like"/>
    <property type="match status" value="1"/>
</dbReference>
<gene>
    <name evidence="2" type="ORF">AC625_02400</name>
</gene>
<evidence type="ECO:0000259" key="1">
    <source>
        <dbReference type="Pfam" id="PF02342"/>
    </source>
</evidence>
<comment type="caution">
    <text evidence="2">The sequence shown here is derived from an EMBL/GenBank/DDBJ whole genome shotgun (WGS) entry which is preliminary data.</text>
</comment>
<dbReference type="Gene3D" id="2.60.60.30">
    <property type="entry name" value="sav2460 like domains"/>
    <property type="match status" value="1"/>
</dbReference>
<evidence type="ECO:0000313" key="2">
    <source>
        <dbReference type="EMBL" id="KMY48503.1"/>
    </source>
</evidence>
<dbReference type="Pfam" id="PF02342">
    <property type="entry name" value="TerD"/>
    <property type="match status" value="1"/>
</dbReference>
<evidence type="ECO:0000313" key="3">
    <source>
        <dbReference type="Proteomes" id="UP000037146"/>
    </source>
</evidence>
<feature type="domain" description="TerD" evidence="1">
    <location>
        <begin position="1"/>
        <end position="202"/>
    </location>
</feature>
<sequence length="203" mass="21713">MAISLQKGQKVDLTKGRAGLSSITVGLGWDPVSAGKPKGILGGLFGGGSTPNIDCDASAILLDKNGKLTSKNNLIYFGNKTSGDGSIKHTGDNLTGDGDGDDEQIIVDLNRVSPNVEKIVFVVNIYGCVQRKQDFGMIQNAFIRLVDNSNGQELIHFNLTDNYAGLTSLFVGEIYRHNGEWKFNAIGDGTKDTSISEIANKYA</sequence>
<name>A0A0K9GPD9_9BACI</name>
<dbReference type="AlphaFoldDB" id="A0A0K9GPD9"/>
<dbReference type="PANTHER" id="PTHR32097">
    <property type="entry name" value="CAMP-BINDING PROTEIN 1-RELATED"/>
    <property type="match status" value="1"/>
</dbReference>
<dbReference type="STRING" id="1679170.AC625_02400"/>
<keyword evidence="3" id="KW-1185">Reference proteome</keyword>
<dbReference type="InterPro" id="IPR051324">
    <property type="entry name" value="Stress/Tellurium_Resist"/>
</dbReference>
<organism evidence="2 3">
    <name type="scientific">Peribacillus loiseleuriae</name>
    <dbReference type="NCBI Taxonomy" id="1679170"/>
    <lineage>
        <taxon>Bacteria</taxon>
        <taxon>Bacillati</taxon>
        <taxon>Bacillota</taxon>
        <taxon>Bacilli</taxon>
        <taxon>Bacillales</taxon>
        <taxon>Bacillaceae</taxon>
        <taxon>Peribacillus</taxon>
    </lineage>
</organism>